<dbReference type="AlphaFoldDB" id="A0A7S1D1Z4"/>
<gene>
    <name evidence="1" type="ORF">CTEN0397_LOCUS5238</name>
</gene>
<protein>
    <submittedName>
        <fullName evidence="1">Uncharacterized protein</fullName>
    </submittedName>
</protein>
<proteinExistence type="predicted"/>
<dbReference type="EMBL" id="HBFW01008032">
    <property type="protein sequence ID" value="CAD8934205.1"/>
    <property type="molecule type" value="Transcribed_RNA"/>
</dbReference>
<accession>A0A7S1D1Z4</accession>
<reference evidence="1" key="1">
    <citation type="submission" date="2021-01" db="EMBL/GenBank/DDBJ databases">
        <authorList>
            <person name="Corre E."/>
            <person name="Pelletier E."/>
            <person name="Niang G."/>
            <person name="Scheremetjew M."/>
            <person name="Finn R."/>
            <person name="Kale V."/>
            <person name="Holt S."/>
            <person name="Cochrane G."/>
            <person name="Meng A."/>
            <person name="Brown T."/>
            <person name="Cohen L."/>
        </authorList>
    </citation>
    <scope>NUCLEOTIDE SEQUENCE</scope>
    <source>
        <strain evidence="1">ECT3854</strain>
    </source>
</reference>
<organism evidence="1">
    <name type="scientific">Cyclophora tenuis</name>
    <name type="common">Marine diatom</name>
    <dbReference type="NCBI Taxonomy" id="216820"/>
    <lineage>
        <taxon>Eukaryota</taxon>
        <taxon>Sar</taxon>
        <taxon>Stramenopiles</taxon>
        <taxon>Ochrophyta</taxon>
        <taxon>Bacillariophyta</taxon>
        <taxon>Fragilariophyceae</taxon>
        <taxon>Fragilariophycidae</taxon>
        <taxon>Cyclophorales</taxon>
        <taxon>Cyclophoraceae</taxon>
        <taxon>Cyclophora</taxon>
    </lineage>
</organism>
<name>A0A7S1D1Z4_CYCTE</name>
<evidence type="ECO:0000313" key="1">
    <source>
        <dbReference type="EMBL" id="CAD8934205.1"/>
    </source>
</evidence>
<sequence length="226" mass="26576">MDPDFADAETCKTSCLATREEKVQEINNRINDMLADNCGGKKPPSSWEDQNEQHEYDHHCWGQLVKARRLESEFRFADALKVYRSLLKDFPSFMEAALMQEECDKKFRAAFVEVTDCMKRSMIRAANIDMEASYARDREYTNQVRKRMFEETGEIVEPIIPLSERRYGTMESVLTKLKEMYNRLKRKEIIDFSFSDAFFDPGDDTERKRVKREYEAKYGSLDEDCG</sequence>